<organism evidence="2 3">
    <name type="scientific">Cercophora newfieldiana</name>
    <dbReference type="NCBI Taxonomy" id="92897"/>
    <lineage>
        <taxon>Eukaryota</taxon>
        <taxon>Fungi</taxon>
        <taxon>Dikarya</taxon>
        <taxon>Ascomycota</taxon>
        <taxon>Pezizomycotina</taxon>
        <taxon>Sordariomycetes</taxon>
        <taxon>Sordariomycetidae</taxon>
        <taxon>Sordariales</taxon>
        <taxon>Lasiosphaeriaceae</taxon>
        <taxon>Cercophora</taxon>
    </lineage>
</organism>
<dbReference type="SUPFAM" id="SSF54495">
    <property type="entry name" value="UBC-like"/>
    <property type="match status" value="1"/>
</dbReference>
<keyword evidence="2" id="KW-0034">Amyloid</keyword>
<evidence type="ECO:0000313" key="2">
    <source>
        <dbReference type="EMBL" id="KAK0647012.1"/>
    </source>
</evidence>
<reference evidence="2" key="1">
    <citation type="submission" date="2023-06" db="EMBL/GenBank/DDBJ databases">
        <title>Genome-scale phylogeny and comparative genomics of the fungal order Sordariales.</title>
        <authorList>
            <consortium name="Lawrence Berkeley National Laboratory"/>
            <person name="Hensen N."/>
            <person name="Bonometti L."/>
            <person name="Westerberg I."/>
            <person name="Brannstrom I.O."/>
            <person name="Guillou S."/>
            <person name="Cros-Aarteil S."/>
            <person name="Calhoun S."/>
            <person name="Haridas S."/>
            <person name="Kuo A."/>
            <person name="Mondo S."/>
            <person name="Pangilinan J."/>
            <person name="Riley R."/>
            <person name="Labutti K."/>
            <person name="Andreopoulos B."/>
            <person name="Lipzen A."/>
            <person name="Chen C."/>
            <person name="Yanf M."/>
            <person name="Daum C."/>
            <person name="Ng V."/>
            <person name="Clum A."/>
            <person name="Steindorff A."/>
            <person name="Ohm R."/>
            <person name="Martin F."/>
            <person name="Silar P."/>
            <person name="Natvig D."/>
            <person name="Lalanne C."/>
            <person name="Gautier V."/>
            <person name="Ament-Velasquez S.L."/>
            <person name="Kruys A."/>
            <person name="Hutchinson M.I."/>
            <person name="Powell A.J."/>
            <person name="Barry K."/>
            <person name="Miller A.N."/>
            <person name="Grigoriev I.V."/>
            <person name="Debuchy R."/>
            <person name="Gladieux P."/>
            <person name="Thoren M.H."/>
            <person name="Johannesson H."/>
        </authorList>
    </citation>
    <scope>NUCLEOTIDE SEQUENCE</scope>
    <source>
        <strain evidence="2">SMH2532-1</strain>
    </source>
</reference>
<dbReference type="InterPro" id="IPR000608">
    <property type="entry name" value="UBC"/>
</dbReference>
<dbReference type="InterPro" id="IPR038305">
    <property type="entry name" value="HeLo_sf"/>
</dbReference>
<gene>
    <name evidence="2" type="ORF">B0T16DRAFT_353840</name>
</gene>
<keyword evidence="3" id="KW-1185">Reference proteome</keyword>
<accession>A0AA39Y6L8</accession>
<evidence type="ECO:0000313" key="3">
    <source>
        <dbReference type="Proteomes" id="UP001174936"/>
    </source>
</evidence>
<comment type="caution">
    <text evidence="2">The sequence shown here is derived from an EMBL/GenBank/DDBJ whole genome shotgun (WGS) entry which is preliminary data.</text>
</comment>
<dbReference type="EMBL" id="JAULSV010000004">
    <property type="protein sequence ID" value="KAK0647012.1"/>
    <property type="molecule type" value="Genomic_DNA"/>
</dbReference>
<evidence type="ECO:0000259" key="1">
    <source>
        <dbReference type="PROSITE" id="PS50127"/>
    </source>
</evidence>
<dbReference type="AlphaFoldDB" id="A0AA39Y6L8"/>
<dbReference type="PROSITE" id="PS50127">
    <property type="entry name" value="UBC_2"/>
    <property type="match status" value="1"/>
</dbReference>
<name>A0AA39Y6L8_9PEZI</name>
<dbReference type="Gene3D" id="3.10.110.10">
    <property type="entry name" value="Ubiquitin Conjugating Enzyme"/>
    <property type="match status" value="1"/>
</dbReference>
<proteinExistence type="predicted"/>
<dbReference type="Proteomes" id="UP001174936">
    <property type="component" value="Unassembled WGS sequence"/>
</dbReference>
<dbReference type="InterPro" id="IPR016135">
    <property type="entry name" value="UBQ-conjugating_enzyme/RWD"/>
</dbReference>
<keyword evidence="2" id="KW-0640">Prion</keyword>
<feature type="domain" description="UBC core" evidence="1">
    <location>
        <begin position="346"/>
        <end position="494"/>
    </location>
</feature>
<dbReference type="SMART" id="SM00212">
    <property type="entry name" value="UBCc"/>
    <property type="match status" value="1"/>
</dbReference>
<dbReference type="PANTHER" id="PTHR24068">
    <property type="entry name" value="UBIQUITIN-CONJUGATING ENZYME E2"/>
    <property type="match status" value="1"/>
</dbReference>
<dbReference type="Gene3D" id="1.20.120.1020">
    <property type="entry name" value="Prion-inhibition and propagation, HeLo domain"/>
    <property type="match status" value="1"/>
</dbReference>
<dbReference type="InterPro" id="IPR029498">
    <property type="entry name" value="HeLo_dom"/>
</dbReference>
<sequence>MAEVTGLVLGALGIAGLFKSCIDNFDIVVRARDFGENFDLLCTELSLQQVRLGLWGESLGFIPAEDSKEPQINQGLDRRPQVRRAITDALLHLQNLLTKADVVIGRYDPLETNEDGTPESTSLGMMVFRDSFSKLRSRMRQNQKEKSTLQVTRWAVHDYAKFKNLLTSIKDLIDGLESVTTSLGVLERQRTRLAEEIESISDAQSLRLLQSVSSAASSDVLQLVSDRASQRISYITSGSRTYHTALSKAPEPSTLSIRTGTGTLNTRSTRPGLEVPEIAEESNVPQNQRWIAALLGKHPKQEALPQFEPNSDNNYGQQLVPVREADQKAWAANSVKLLAHADGGMSLAQRMFTELRSIRRANVPFISAAPVQDRVDRLLASVEGPPGTPYEGGIFWITVQLIPKKPPLLRFETRIYHPNIDCNGNLCADYTSCAPWFSELRVNHYSLGALLVAICGLLSSPNIDDPLVPEIAEKHIMNYAEYFETAKLYTEKYA</sequence>
<feature type="non-terminal residue" evidence="2">
    <location>
        <position position="1"/>
    </location>
</feature>
<dbReference type="Pfam" id="PF14479">
    <property type="entry name" value="HeLo"/>
    <property type="match status" value="1"/>
</dbReference>
<protein>
    <submittedName>
        <fullName evidence="2">Prion-inhibition and propagation-domain-containing protein</fullName>
    </submittedName>
</protein>
<dbReference type="Pfam" id="PF00179">
    <property type="entry name" value="UQ_con"/>
    <property type="match status" value="1"/>
</dbReference>